<organism evidence="12 13">
    <name type="scientific">Galactobacter valiniphilus</name>
    <dbReference type="NCBI Taxonomy" id="2676122"/>
    <lineage>
        <taxon>Bacteria</taxon>
        <taxon>Bacillati</taxon>
        <taxon>Actinomycetota</taxon>
        <taxon>Actinomycetes</taxon>
        <taxon>Micrococcales</taxon>
        <taxon>Micrococcaceae</taxon>
        <taxon>Galactobacter</taxon>
    </lineage>
</organism>
<evidence type="ECO:0000256" key="3">
    <source>
        <dbReference type="ARBA" id="ARBA00022490"/>
    </source>
</evidence>
<dbReference type="InterPro" id="IPR013751">
    <property type="entry name" value="ACP_syn_III_N"/>
</dbReference>
<dbReference type="EMBL" id="QQXK01000009">
    <property type="protein sequence ID" value="RII42709.1"/>
    <property type="molecule type" value="Genomic_DNA"/>
</dbReference>
<keyword evidence="4" id="KW-0444">Lipid biosynthesis</keyword>
<feature type="domain" description="Beta-ketoacyl-[acyl-carrier-protein] synthase III C-terminal" evidence="10">
    <location>
        <begin position="225"/>
        <end position="314"/>
    </location>
</feature>
<accession>A0A399JEV9</accession>
<dbReference type="GO" id="GO:0033818">
    <property type="term" value="F:beta-ketoacyl-acyl-carrier-protein synthase III activity"/>
    <property type="evidence" value="ECO:0007669"/>
    <property type="project" value="UniProtKB-EC"/>
</dbReference>
<sequence>MTIPTPRGSALLGLGHFQPSHVMTNHDIEKLVDTNDEWIRTRTGIIERRIATDADDTTTMAVAAAKMALEDAGVSDVDLVIVASTTSDTRSPNGAARVSAQLGFTRPAVLDINTACSGFEYAVALADQSIRAGVAETALVIGSETLSRVTDWTDRATCVLTADGAGAVVLGASAELKVSPVHWGSVPGMADAVVVEGNPPVFSQNGRNVMRWALTASVKEAQAVLAKAGVTMDDIDVLAFHQANLRIIEPLAKGLGATERHIVLHDVEYSGNTSAASVPLALSKAWHAGELPRGGRALLFGFGGGFTFAGQVVELPA</sequence>
<dbReference type="Pfam" id="PF08545">
    <property type="entry name" value="ACP_syn_III"/>
    <property type="match status" value="1"/>
</dbReference>
<keyword evidence="13" id="KW-1185">Reference proteome</keyword>
<evidence type="ECO:0000256" key="2">
    <source>
        <dbReference type="ARBA" id="ARBA00008642"/>
    </source>
</evidence>
<evidence type="ECO:0000313" key="13">
    <source>
        <dbReference type="Proteomes" id="UP000265419"/>
    </source>
</evidence>
<keyword evidence="9 12" id="KW-0012">Acyltransferase</keyword>
<dbReference type="AlphaFoldDB" id="A0A399JEV9"/>
<reference evidence="12 13" key="1">
    <citation type="submission" date="2018-07" db="EMBL/GenBank/DDBJ databases">
        <title>Arthrobacter sp. nov., isolated from raw cow's milk with high bacterial count.</title>
        <authorList>
            <person name="Hahne J."/>
            <person name="Isele D."/>
            <person name="Lipski A."/>
        </authorList>
    </citation>
    <scope>NUCLEOTIDE SEQUENCE [LARGE SCALE GENOMIC DNA]</scope>
    <source>
        <strain evidence="12 13">JZ R-35</strain>
    </source>
</reference>
<gene>
    <name evidence="12" type="primary">fabH</name>
    <name evidence="12" type="ORF">DWB68_06065</name>
</gene>
<comment type="similarity">
    <text evidence="2">Belongs to the thiolase-like superfamily. FabH family.</text>
</comment>
<evidence type="ECO:0000256" key="1">
    <source>
        <dbReference type="ARBA" id="ARBA00005189"/>
    </source>
</evidence>
<evidence type="ECO:0000259" key="10">
    <source>
        <dbReference type="Pfam" id="PF08541"/>
    </source>
</evidence>
<comment type="caution">
    <text evidence="12">The sequence shown here is derived from an EMBL/GenBank/DDBJ whole genome shotgun (WGS) entry which is preliminary data.</text>
</comment>
<dbReference type="NCBIfam" id="NF006829">
    <property type="entry name" value="PRK09352.1"/>
    <property type="match status" value="1"/>
</dbReference>
<dbReference type="Pfam" id="PF08541">
    <property type="entry name" value="ACP_syn_III_C"/>
    <property type="match status" value="1"/>
</dbReference>
<feature type="domain" description="Beta-ketoacyl-[acyl-carrier-protein] synthase III N-terminal" evidence="11">
    <location>
        <begin position="110"/>
        <end position="185"/>
    </location>
</feature>
<evidence type="ECO:0000259" key="11">
    <source>
        <dbReference type="Pfam" id="PF08545"/>
    </source>
</evidence>
<keyword evidence="6" id="KW-0276">Fatty acid metabolism</keyword>
<evidence type="ECO:0000256" key="5">
    <source>
        <dbReference type="ARBA" id="ARBA00022679"/>
    </source>
</evidence>
<evidence type="ECO:0000256" key="6">
    <source>
        <dbReference type="ARBA" id="ARBA00022832"/>
    </source>
</evidence>
<dbReference type="EC" id="2.3.1.180" evidence="12"/>
<evidence type="ECO:0000256" key="9">
    <source>
        <dbReference type="ARBA" id="ARBA00023315"/>
    </source>
</evidence>
<dbReference type="InterPro" id="IPR016039">
    <property type="entry name" value="Thiolase-like"/>
</dbReference>
<keyword evidence="5 12" id="KW-0808">Transferase</keyword>
<dbReference type="Gene3D" id="3.40.47.10">
    <property type="match status" value="1"/>
</dbReference>
<protein>
    <submittedName>
        <fullName evidence="12">Beta-ketoacyl-ACP synthase III</fullName>
        <ecNumber evidence="12">2.3.1.180</ecNumber>
    </submittedName>
</protein>
<dbReference type="InterPro" id="IPR013747">
    <property type="entry name" value="ACP_syn_III_C"/>
</dbReference>
<dbReference type="GO" id="GO:0006633">
    <property type="term" value="P:fatty acid biosynthetic process"/>
    <property type="evidence" value="ECO:0007669"/>
    <property type="project" value="UniProtKB-KW"/>
</dbReference>
<dbReference type="NCBIfam" id="TIGR00747">
    <property type="entry name" value="fabH"/>
    <property type="match status" value="1"/>
</dbReference>
<keyword evidence="8" id="KW-0275">Fatty acid biosynthesis</keyword>
<dbReference type="Proteomes" id="UP000265419">
    <property type="component" value="Unassembled WGS sequence"/>
</dbReference>
<name>A0A399JEV9_9MICC</name>
<dbReference type="RefSeq" id="WP_119424254.1">
    <property type="nucleotide sequence ID" value="NZ_QQXK01000009.1"/>
</dbReference>
<dbReference type="PANTHER" id="PTHR34069">
    <property type="entry name" value="3-OXOACYL-[ACYL-CARRIER-PROTEIN] SYNTHASE 3"/>
    <property type="match status" value="1"/>
</dbReference>
<keyword evidence="7" id="KW-0443">Lipid metabolism</keyword>
<proteinExistence type="inferred from homology"/>
<dbReference type="PANTHER" id="PTHR34069:SF2">
    <property type="entry name" value="BETA-KETOACYL-[ACYL-CARRIER-PROTEIN] SYNTHASE III"/>
    <property type="match status" value="1"/>
</dbReference>
<dbReference type="InterPro" id="IPR004655">
    <property type="entry name" value="FabH"/>
</dbReference>
<dbReference type="GO" id="GO:0044550">
    <property type="term" value="P:secondary metabolite biosynthetic process"/>
    <property type="evidence" value="ECO:0007669"/>
    <property type="project" value="TreeGrafter"/>
</dbReference>
<dbReference type="CDD" id="cd00830">
    <property type="entry name" value="KAS_III"/>
    <property type="match status" value="1"/>
</dbReference>
<dbReference type="GO" id="GO:0004315">
    <property type="term" value="F:3-oxoacyl-[acyl-carrier-protein] synthase activity"/>
    <property type="evidence" value="ECO:0007669"/>
    <property type="project" value="InterPro"/>
</dbReference>
<comment type="pathway">
    <text evidence="1">Lipid metabolism.</text>
</comment>
<evidence type="ECO:0000256" key="8">
    <source>
        <dbReference type="ARBA" id="ARBA00023160"/>
    </source>
</evidence>
<evidence type="ECO:0000256" key="7">
    <source>
        <dbReference type="ARBA" id="ARBA00023098"/>
    </source>
</evidence>
<dbReference type="SUPFAM" id="SSF53901">
    <property type="entry name" value="Thiolase-like"/>
    <property type="match status" value="1"/>
</dbReference>
<evidence type="ECO:0000256" key="4">
    <source>
        <dbReference type="ARBA" id="ARBA00022516"/>
    </source>
</evidence>
<evidence type="ECO:0000313" key="12">
    <source>
        <dbReference type="EMBL" id="RII42709.1"/>
    </source>
</evidence>
<keyword evidence="3" id="KW-0963">Cytoplasm</keyword>